<comment type="caution">
    <text evidence="2">The sequence shown here is derived from an EMBL/GenBank/DDBJ whole genome shotgun (WGS) entry which is preliminary data.</text>
</comment>
<evidence type="ECO:0000313" key="3">
    <source>
        <dbReference type="Proteomes" id="UP000619260"/>
    </source>
</evidence>
<dbReference type="AlphaFoldDB" id="A0A8J3YFR1"/>
<keyword evidence="3" id="KW-1185">Reference proteome</keyword>
<sequence>METVLDLLLLRFALIAAGLVVLALVAFGVALAMRRRGISLIDQVAPVAEALLARWLERRR</sequence>
<protein>
    <submittedName>
        <fullName evidence="2">Uncharacterized protein</fullName>
    </submittedName>
</protein>
<name>A0A8J3YFR1_9ACTN</name>
<dbReference type="EMBL" id="BOPF01000003">
    <property type="protein sequence ID" value="GIJ44344.1"/>
    <property type="molecule type" value="Genomic_DNA"/>
</dbReference>
<accession>A0A8J3YFR1</accession>
<keyword evidence="1" id="KW-0812">Transmembrane</keyword>
<keyword evidence="1" id="KW-1133">Transmembrane helix</keyword>
<keyword evidence="1" id="KW-0472">Membrane</keyword>
<evidence type="ECO:0000313" key="2">
    <source>
        <dbReference type="EMBL" id="GIJ44344.1"/>
    </source>
</evidence>
<dbReference type="RefSeq" id="WP_203897893.1">
    <property type="nucleotide sequence ID" value="NZ_BOPF01000003.1"/>
</dbReference>
<evidence type="ECO:0000256" key="1">
    <source>
        <dbReference type="SAM" id="Phobius"/>
    </source>
</evidence>
<dbReference type="Proteomes" id="UP000619260">
    <property type="component" value="Unassembled WGS sequence"/>
</dbReference>
<organism evidence="2 3">
    <name type="scientific">Virgisporangium aliadipatigenens</name>
    <dbReference type="NCBI Taxonomy" id="741659"/>
    <lineage>
        <taxon>Bacteria</taxon>
        <taxon>Bacillati</taxon>
        <taxon>Actinomycetota</taxon>
        <taxon>Actinomycetes</taxon>
        <taxon>Micromonosporales</taxon>
        <taxon>Micromonosporaceae</taxon>
        <taxon>Virgisporangium</taxon>
    </lineage>
</organism>
<proteinExistence type="predicted"/>
<feature type="transmembrane region" description="Helical" evidence="1">
    <location>
        <begin position="12"/>
        <end position="33"/>
    </location>
</feature>
<reference evidence="2" key="1">
    <citation type="submission" date="2021-01" db="EMBL/GenBank/DDBJ databases">
        <title>Whole genome shotgun sequence of Virgisporangium aliadipatigenens NBRC 105644.</title>
        <authorList>
            <person name="Komaki H."/>
            <person name="Tamura T."/>
        </authorList>
    </citation>
    <scope>NUCLEOTIDE SEQUENCE</scope>
    <source>
        <strain evidence="2">NBRC 105644</strain>
    </source>
</reference>
<gene>
    <name evidence="2" type="ORF">Val02_12300</name>
</gene>